<proteinExistence type="predicted"/>
<dbReference type="Pfam" id="PF13692">
    <property type="entry name" value="Glyco_trans_1_4"/>
    <property type="match status" value="1"/>
</dbReference>
<reference evidence="2" key="1">
    <citation type="submission" date="2019-11" db="EMBL/GenBank/DDBJ databases">
        <title>Microbial mats filling the niche in hypersaline microbial mats.</title>
        <authorList>
            <person name="Wong H.L."/>
            <person name="Macleod F.I."/>
            <person name="White R.A. III"/>
            <person name="Burns B.P."/>
        </authorList>
    </citation>
    <scope>NUCLEOTIDE SEQUENCE</scope>
    <source>
        <strain evidence="2">Rbin_158</strain>
    </source>
</reference>
<comment type="caution">
    <text evidence="2">The sequence shown here is derived from an EMBL/GenBank/DDBJ whole genome shotgun (WGS) entry which is preliminary data.</text>
</comment>
<dbReference type="Proteomes" id="UP000649604">
    <property type="component" value="Unassembled WGS sequence"/>
</dbReference>
<name>A0A9D5Q3W8_9BACT</name>
<dbReference type="InterPro" id="IPR028098">
    <property type="entry name" value="Glyco_trans_4-like_N"/>
</dbReference>
<dbReference type="PANTHER" id="PTHR12526:SF635">
    <property type="entry name" value="GLYCOSYL TRANSFERASE GROUP 1"/>
    <property type="match status" value="1"/>
</dbReference>
<dbReference type="AlphaFoldDB" id="A0A9D5Q3W8"/>
<gene>
    <name evidence="2" type="ORF">GF339_00025</name>
</gene>
<protein>
    <submittedName>
        <fullName evidence="2">Glycosyltransferase</fullName>
    </submittedName>
</protein>
<evidence type="ECO:0000313" key="2">
    <source>
        <dbReference type="EMBL" id="MBD3322935.1"/>
    </source>
</evidence>
<dbReference type="CDD" id="cd03825">
    <property type="entry name" value="GT4_WcaC-like"/>
    <property type="match status" value="1"/>
</dbReference>
<dbReference type="Pfam" id="PF13439">
    <property type="entry name" value="Glyco_transf_4"/>
    <property type="match status" value="1"/>
</dbReference>
<organism evidence="2 3">
    <name type="scientific">candidate division KSB3 bacterium</name>
    <dbReference type="NCBI Taxonomy" id="2044937"/>
    <lineage>
        <taxon>Bacteria</taxon>
        <taxon>candidate division KSB3</taxon>
    </lineage>
</organism>
<evidence type="ECO:0000259" key="1">
    <source>
        <dbReference type="Pfam" id="PF13439"/>
    </source>
</evidence>
<feature type="domain" description="Glycosyltransferase subfamily 4-like N-terminal" evidence="1">
    <location>
        <begin position="13"/>
        <end position="224"/>
    </location>
</feature>
<dbReference type="EMBL" id="WJJP01000001">
    <property type="protein sequence ID" value="MBD3322935.1"/>
    <property type="molecule type" value="Genomic_DNA"/>
</dbReference>
<accession>A0A9D5Q3W8</accession>
<evidence type="ECO:0000313" key="3">
    <source>
        <dbReference type="Proteomes" id="UP000649604"/>
    </source>
</evidence>
<dbReference type="SUPFAM" id="SSF53756">
    <property type="entry name" value="UDP-Glycosyltransferase/glycogen phosphorylase"/>
    <property type="match status" value="1"/>
</dbReference>
<dbReference type="PANTHER" id="PTHR12526">
    <property type="entry name" value="GLYCOSYLTRANSFERASE"/>
    <property type="match status" value="1"/>
</dbReference>
<dbReference type="Gene3D" id="3.40.50.2000">
    <property type="entry name" value="Glycogen Phosphorylase B"/>
    <property type="match status" value="2"/>
</dbReference>
<sequence>MCVTHLCTSDINGGAARAAYRLHRAAKGISSTMFVHSRASTDPTVVKCTYRLIDIFRRVFWRTLRKREMDRYHVEFMRDFDGFSDDRVEGGATVLQKLPICDVVHLHWISRFVDYRSFFEGMAQRYMPIVWTLHDMNPFTGGCHYDRGCGRFSEGCGLCPQLRSSDPHDLSRKIFLRKQAAFSHIAPDMLQLVTPSQWLAEEVRHSALLQRFPVNVIPNGLDTSVFTPRDRYFAREVLDLPQDAHVLLFAATLIEDRRKGLSLLLDALADSYDNANFLLVSLGSTRVPLDSGIPYRHLGMIGEDRLLSLAYSAADVFIIPSLQDNLPNTVMESLACGTPVIGFNVGGILDMIRPGETGWLVPPRDVAALRTAIFDALAHPEKRSEMSVNCRRVVEQEYSVDIQFRRYLQLYEELVYRAQERRVKR</sequence>
<dbReference type="GO" id="GO:0016757">
    <property type="term" value="F:glycosyltransferase activity"/>
    <property type="evidence" value="ECO:0007669"/>
    <property type="project" value="TreeGrafter"/>
</dbReference>